<evidence type="ECO:0000313" key="1">
    <source>
        <dbReference type="EMBL" id="CAF1329341.1"/>
    </source>
</evidence>
<sequence length="244" mass="28532">MSKAKLDICTKSNINQARHDKPSSQKRYKKYFPTNQSMSLLTNVFPMKNQLKNKKKLMRNNLSLRSKQQRSVSFSIKKFRTTRATIQSRLQRKIRKNKTINRKYSLQSAITHNRNASHVKRNSILGTTTRLSIKKTRTKGISNNTSLAQINSNTAFHYKQQQSTCENLTPLIYIQKQQNVTNITNRALLQDLNRLDRYWDENSDQIVKVIDRVEQKSKNEEFSLFHESFFFSQISVSQPAIEAD</sequence>
<gene>
    <name evidence="2" type="ORF">GPM918_LOCUS31302</name>
    <name evidence="1" type="ORF">OVA965_LOCUS29810</name>
    <name evidence="4" type="ORF">SRO942_LOCUS31941</name>
    <name evidence="3" type="ORF">TMI583_LOCUS30598</name>
</gene>
<dbReference type="EMBL" id="CAJOBC010069081">
    <property type="protein sequence ID" value="CAF4236409.1"/>
    <property type="molecule type" value="Genomic_DNA"/>
</dbReference>
<evidence type="ECO:0000313" key="5">
    <source>
        <dbReference type="Proteomes" id="UP000663829"/>
    </source>
</evidence>
<dbReference type="EMBL" id="CAJOBA010042857">
    <property type="protein sequence ID" value="CAF4140765.1"/>
    <property type="molecule type" value="Genomic_DNA"/>
</dbReference>
<protein>
    <submittedName>
        <fullName evidence="2">Uncharacterized protein</fullName>
    </submittedName>
</protein>
<evidence type="ECO:0000313" key="2">
    <source>
        <dbReference type="EMBL" id="CAF1359348.1"/>
    </source>
</evidence>
<accession>A0A815HZ75</accession>
<evidence type="ECO:0000313" key="4">
    <source>
        <dbReference type="EMBL" id="CAF4236409.1"/>
    </source>
</evidence>
<keyword evidence="5" id="KW-1185">Reference proteome</keyword>
<evidence type="ECO:0000313" key="3">
    <source>
        <dbReference type="EMBL" id="CAF4140765.1"/>
    </source>
</evidence>
<dbReference type="EMBL" id="CAJNOK010021239">
    <property type="protein sequence ID" value="CAF1329341.1"/>
    <property type="molecule type" value="Genomic_DNA"/>
</dbReference>
<dbReference type="Proteomes" id="UP000663829">
    <property type="component" value="Unassembled WGS sequence"/>
</dbReference>
<organism evidence="2 5">
    <name type="scientific">Didymodactylos carnosus</name>
    <dbReference type="NCBI Taxonomy" id="1234261"/>
    <lineage>
        <taxon>Eukaryota</taxon>
        <taxon>Metazoa</taxon>
        <taxon>Spiralia</taxon>
        <taxon>Gnathifera</taxon>
        <taxon>Rotifera</taxon>
        <taxon>Eurotatoria</taxon>
        <taxon>Bdelloidea</taxon>
        <taxon>Philodinida</taxon>
        <taxon>Philodinidae</taxon>
        <taxon>Didymodactylos</taxon>
    </lineage>
</organism>
<dbReference type="Proteomes" id="UP000677228">
    <property type="component" value="Unassembled WGS sequence"/>
</dbReference>
<name>A0A815HZ75_9BILA</name>
<dbReference type="EMBL" id="CAJNOQ010015328">
    <property type="protein sequence ID" value="CAF1359348.1"/>
    <property type="molecule type" value="Genomic_DNA"/>
</dbReference>
<dbReference type="Proteomes" id="UP000681722">
    <property type="component" value="Unassembled WGS sequence"/>
</dbReference>
<reference evidence="2" key="1">
    <citation type="submission" date="2021-02" db="EMBL/GenBank/DDBJ databases">
        <authorList>
            <person name="Nowell W R."/>
        </authorList>
    </citation>
    <scope>NUCLEOTIDE SEQUENCE</scope>
</reference>
<comment type="caution">
    <text evidence="2">The sequence shown here is derived from an EMBL/GenBank/DDBJ whole genome shotgun (WGS) entry which is preliminary data.</text>
</comment>
<proteinExistence type="predicted"/>
<dbReference type="AlphaFoldDB" id="A0A815HZ75"/>
<dbReference type="Proteomes" id="UP000682733">
    <property type="component" value="Unassembled WGS sequence"/>
</dbReference>